<keyword evidence="1" id="KW-1133">Transmembrane helix</keyword>
<keyword evidence="3" id="KW-1185">Reference proteome</keyword>
<organism evidence="2 3">
    <name type="scientific">Aurantiacibacter sediminis</name>
    <dbReference type="NCBI Taxonomy" id="2793064"/>
    <lineage>
        <taxon>Bacteria</taxon>
        <taxon>Pseudomonadati</taxon>
        <taxon>Pseudomonadota</taxon>
        <taxon>Alphaproteobacteria</taxon>
        <taxon>Sphingomonadales</taxon>
        <taxon>Erythrobacteraceae</taxon>
        <taxon>Aurantiacibacter</taxon>
    </lineage>
</organism>
<evidence type="ECO:0000313" key="2">
    <source>
        <dbReference type="EMBL" id="MBH5322468.1"/>
    </source>
</evidence>
<evidence type="ECO:0000256" key="1">
    <source>
        <dbReference type="SAM" id="Phobius"/>
    </source>
</evidence>
<dbReference type="RefSeq" id="WP_197921164.1">
    <property type="nucleotide sequence ID" value="NZ_CAWPTA010000007.1"/>
</dbReference>
<dbReference type="SUPFAM" id="SSF50974">
    <property type="entry name" value="Nitrous oxide reductase, N-terminal domain"/>
    <property type="match status" value="1"/>
</dbReference>
<dbReference type="PANTHER" id="PTHR47197">
    <property type="entry name" value="PROTEIN NIRF"/>
    <property type="match status" value="1"/>
</dbReference>
<dbReference type="InterPro" id="IPR051200">
    <property type="entry name" value="Host-pathogen_enzymatic-act"/>
</dbReference>
<protein>
    <recommendedName>
        <fullName evidence="4">YncE family protein</fullName>
    </recommendedName>
</protein>
<dbReference type="Proteomes" id="UP000602442">
    <property type="component" value="Unassembled WGS sequence"/>
</dbReference>
<dbReference type="InterPro" id="IPR011045">
    <property type="entry name" value="N2O_reductase_N"/>
</dbReference>
<sequence length="405" mass="43011">MSLKSIILGLLGISIAIAGWIALQESDYGSGPRASHDEISGEAREMVFVANALDGSVTVIDLASQSVVATIDVAPDGKRVGPLRDLLQSVAQPIVESRAGLNFAQDTDISRDGTVMFVSRGYLGDVVALSLENGEALWRTPVAGIRADHMAISPDGRRLAVAATIMGGDVVQLIDTANGEVIREVQTGTWPHDVTFSADGSRLFIASLGDMQTDLSTRDADPRAYLVTVASLTDETVDPREYRFEAGVRPFQLSPDETMLFAQLSNTHAIVAHDLAVDMQRARIDLPIADGVTVDDWDFEAPHHGLAITPDGSLLCVAGRASDYAALVSTEGLTLQRTIAVGNAPSWSAIDTAGEFCVLANTRSDDVSIVSLVSGEEIVRIAAGDGPKHVTIAAVAPEIWRSWID</sequence>
<dbReference type="Gene3D" id="2.130.10.10">
    <property type="entry name" value="YVTN repeat-like/Quinoprotein amine dehydrogenase"/>
    <property type="match status" value="3"/>
</dbReference>
<accession>A0ABS0N3B9</accession>
<dbReference type="EMBL" id="JAEANY010000002">
    <property type="protein sequence ID" value="MBH5322468.1"/>
    <property type="molecule type" value="Genomic_DNA"/>
</dbReference>
<keyword evidence="1" id="KW-0472">Membrane</keyword>
<keyword evidence="1" id="KW-0812">Transmembrane</keyword>
<dbReference type="InterPro" id="IPR015943">
    <property type="entry name" value="WD40/YVTN_repeat-like_dom_sf"/>
</dbReference>
<gene>
    <name evidence="2" type="ORF">I5L03_07705</name>
</gene>
<proteinExistence type="predicted"/>
<reference evidence="2 3" key="1">
    <citation type="submission" date="2020-11" db="EMBL/GenBank/DDBJ databases">
        <title>Erythrobacter sediminis sp. nov., a marine bacterium from a tidal flat of Garorim Bay.</title>
        <authorList>
            <person name="Kim D."/>
            <person name="Yoo Y."/>
            <person name="Kim J.-J."/>
        </authorList>
    </citation>
    <scope>NUCLEOTIDE SEQUENCE [LARGE SCALE GENOMIC DNA]</scope>
    <source>
        <strain evidence="2 3">JGD-13</strain>
    </source>
</reference>
<feature type="transmembrane region" description="Helical" evidence="1">
    <location>
        <begin position="6"/>
        <end position="23"/>
    </location>
</feature>
<evidence type="ECO:0008006" key="4">
    <source>
        <dbReference type="Google" id="ProtNLM"/>
    </source>
</evidence>
<dbReference type="PANTHER" id="PTHR47197:SF3">
    <property type="entry name" value="DIHYDRO-HEME D1 DEHYDROGENASE"/>
    <property type="match status" value="1"/>
</dbReference>
<name>A0ABS0N3B9_9SPHN</name>
<evidence type="ECO:0000313" key="3">
    <source>
        <dbReference type="Proteomes" id="UP000602442"/>
    </source>
</evidence>
<comment type="caution">
    <text evidence="2">The sequence shown here is derived from an EMBL/GenBank/DDBJ whole genome shotgun (WGS) entry which is preliminary data.</text>
</comment>